<protein>
    <submittedName>
        <fullName evidence="6">APHP domain protein</fullName>
    </submittedName>
</protein>
<dbReference type="AlphaFoldDB" id="A0A1D3L1Q1"/>
<dbReference type="EMBL" id="LT607756">
    <property type="protein sequence ID" value="SCG85602.1"/>
    <property type="molecule type" value="Genomic_DNA"/>
</dbReference>
<dbReference type="GeneID" id="30411889"/>
<dbReference type="GO" id="GO:0016788">
    <property type="term" value="F:hydrolase activity, acting on ester bonds"/>
    <property type="evidence" value="ECO:0007669"/>
    <property type="project" value="InterPro"/>
</dbReference>
<dbReference type="Proteomes" id="UP000094707">
    <property type="component" value="Chromosome I"/>
</dbReference>
<accession>A0A1D3L1Q1</accession>
<dbReference type="Gene3D" id="3.40.630.10">
    <property type="entry name" value="Zn peptidases"/>
    <property type="match status" value="1"/>
</dbReference>
<organism evidence="6 7">
    <name type="scientific">Methanobacterium congolense</name>
    <dbReference type="NCBI Taxonomy" id="118062"/>
    <lineage>
        <taxon>Archaea</taxon>
        <taxon>Methanobacteriati</taxon>
        <taxon>Methanobacteriota</taxon>
        <taxon>Methanomada group</taxon>
        <taxon>Methanobacteria</taxon>
        <taxon>Methanobacteriales</taxon>
        <taxon>Methanobacteriaceae</taxon>
        <taxon>Methanobacterium</taxon>
    </lineage>
</organism>
<dbReference type="GO" id="GO:0046872">
    <property type="term" value="F:metal ion binding"/>
    <property type="evidence" value="ECO:0007669"/>
    <property type="project" value="UniProtKB-KW"/>
</dbReference>
<proteinExistence type="predicted"/>
<keyword evidence="4" id="KW-0862">Zinc</keyword>
<comment type="cofactor">
    <cofactor evidence="1">
        <name>Zn(2+)</name>
        <dbReference type="ChEBI" id="CHEBI:29105"/>
    </cofactor>
</comment>
<name>A0A1D3L1Q1_9EURY</name>
<keyword evidence="3" id="KW-0378">Hydrolase</keyword>
<dbReference type="Pfam" id="PF24827">
    <property type="entry name" value="AstE_AspA_cat"/>
    <property type="match status" value="1"/>
</dbReference>
<dbReference type="OrthoDB" id="71098at2157"/>
<gene>
    <name evidence="6" type="ORF">MCBB_1042</name>
</gene>
<reference evidence="6 7" key="1">
    <citation type="submission" date="2016-08" db="EMBL/GenBank/DDBJ databases">
        <authorList>
            <person name="Seilhamer J.J."/>
        </authorList>
    </citation>
    <scope>NUCLEOTIDE SEQUENCE [LARGE SCALE GENOMIC DNA]</scope>
    <source>
        <strain evidence="6">Buetzberg</strain>
    </source>
</reference>
<evidence type="ECO:0000259" key="5">
    <source>
        <dbReference type="Pfam" id="PF24827"/>
    </source>
</evidence>
<evidence type="ECO:0000313" key="7">
    <source>
        <dbReference type="Proteomes" id="UP000094707"/>
    </source>
</evidence>
<keyword evidence="2" id="KW-0479">Metal-binding</keyword>
<sequence>MAMLMIVMPAGFAANNTTNATPYTISTLDSHVGADLSKNPEITTNVPKTTLSTQILEKEKQGSTVIQFGNGNGKKLLIWAGIHGNEEEANIATMQYLEYIKNQNFNGTLYVVPFAIPKDTSLNSRYYGPMKYTYTVKVKYKKVWYKKAYTKWYKKVYRSHGKKYYKWVKKTYYKKTYKWLYKYVKKTGYKYVDPNRVANVQGTPGWNVVQFAKNHGITNILDVHSGGGLTSYTKGVIYATTSTPTSSYSGESNWAKYVKSVTGCAVEYGSGQDGMVRNQGHHYGISTITLEVERDYGSTANYAAVELKMIKAACKYFGFPG</sequence>
<evidence type="ECO:0000256" key="3">
    <source>
        <dbReference type="ARBA" id="ARBA00022801"/>
    </source>
</evidence>
<dbReference type="RefSeq" id="WP_071906745.1">
    <property type="nucleotide sequence ID" value="NZ_LT607756.1"/>
</dbReference>
<dbReference type="SUPFAM" id="SSF53187">
    <property type="entry name" value="Zn-dependent exopeptidases"/>
    <property type="match status" value="1"/>
</dbReference>
<evidence type="ECO:0000256" key="4">
    <source>
        <dbReference type="ARBA" id="ARBA00022833"/>
    </source>
</evidence>
<dbReference type="KEGG" id="mcub:MCBB_1042"/>
<keyword evidence="7" id="KW-1185">Reference proteome</keyword>
<evidence type="ECO:0000256" key="1">
    <source>
        <dbReference type="ARBA" id="ARBA00001947"/>
    </source>
</evidence>
<dbReference type="InterPro" id="IPR055438">
    <property type="entry name" value="AstE_AspA_cat"/>
</dbReference>
<evidence type="ECO:0000313" key="6">
    <source>
        <dbReference type="EMBL" id="SCG85602.1"/>
    </source>
</evidence>
<evidence type="ECO:0000256" key="2">
    <source>
        <dbReference type="ARBA" id="ARBA00022723"/>
    </source>
</evidence>
<feature type="domain" description="Succinylglutamate desuccinylase/Aspartoacylase catalytic" evidence="5">
    <location>
        <begin position="72"/>
        <end position="126"/>
    </location>
</feature>